<name>A0A9W9SJQ3_9EURO</name>
<dbReference type="InterPro" id="IPR027417">
    <property type="entry name" value="P-loop_NTPase"/>
</dbReference>
<dbReference type="Gene3D" id="3.40.50.300">
    <property type="entry name" value="P-loop containing nucleotide triphosphate hydrolases"/>
    <property type="match status" value="1"/>
</dbReference>
<dbReference type="PANTHER" id="PTHR46082:SF6">
    <property type="entry name" value="AAA+ ATPASE DOMAIN-CONTAINING PROTEIN-RELATED"/>
    <property type="match status" value="1"/>
</dbReference>
<reference evidence="1" key="1">
    <citation type="submission" date="2022-12" db="EMBL/GenBank/DDBJ databases">
        <authorList>
            <person name="Petersen C."/>
        </authorList>
    </citation>
    <scope>NUCLEOTIDE SEQUENCE</scope>
    <source>
        <strain evidence="1">IBT 29677</strain>
    </source>
</reference>
<gene>
    <name evidence="1" type="ORF">N7509_012561</name>
</gene>
<accession>A0A9W9SJQ3</accession>
<reference evidence="1" key="2">
    <citation type="journal article" date="2023" name="IMA Fungus">
        <title>Comparative genomic study of the Penicillium genus elucidates a diverse pangenome and 15 lateral gene transfer events.</title>
        <authorList>
            <person name="Petersen C."/>
            <person name="Sorensen T."/>
            <person name="Nielsen M.R."/>
            <person name="Sondergaard T.E."/>
            <person name="Sorensen J.L."/>
            <person name="Fitzpatrick D.A."/>
            <person name="Frisvad J.C."/>
            <person name="Nielsen K.L."/>
        </authorList>
    </citation>
    <scope>NUCLEOTIDE SEQUENCE</scope>
    <source>
        <strain evidence="1">IBT 29677</strain>
    </source>
</reference>
<dbReference type="PANTHER" id="PTHR46082">
    <property type="entry name" value="ATP/GTP-BINDING PROTEIN-RELATED"/>
    <property type="match status" value="1"/>
</dbReference>
<dbReference type="SUPFAM" id="SSF52540">
    <property type="entry name" value="P-loop containing nucleoside triphosphate hydrolases"/>
    <property type="match status" value="1"/>
</dbReference>
<dbReference type="InterPro" id="IPR019734">
    <property type="entry name" value="TPR_rpt"/>
</dbReference>
<dbReference type="InterPro" id="IPR053137">
    <property type="entry name" value="NLR-like"/>
</dbReference>
<feature type="non-terminal residue" evidence="1">
    <location>
        <position position="1"/>
    </location>
</feature>
<keyword evidence="2" id="KW-1185">Reference proteome</keyword>
<sequence>MDRLVETSFGGLNEGFQFGINNGSVNAEIYLAPQRPETPPGPCSTVPFNRDPEFVNRGTLLSQIREKSSQSARIALVGLGGVGKSQLLVEYSYQVREIDPGTWVFWIHASNPSRFEADYLSLAETLKIPGRHNPKSNIFQLVCNWLQDERKGKWILVIDNLDDYFLDQPVQVPSHTDGSRGDERTRLDSFLSFLPRSQSGSIIITTRSKEVALKLGYERDIILVEPMEQSHALALVEKKLLVPAEPGDICQLIDKLDYMPLAIAQAVAYLNKRGARCSVTQYLEEFERNDRKRVRLLKTEPNNPLRDHEAANLIMDTWQISFNHVQRIRSSAADILSLASFCDRQEIPDILLRIDPESENDTDSVAGDEFEDDLQILTDFLFISPNADGRTFQMHSLVQLATRSWLEKHGDLERWKEHFIKILAVEFPTEIYEDWERCQVLFPHTKSALRHRPVTEGTLSTWATLLDNAANYAAEKERYRDSLEILQAVITAREAILGSNHDHTLMSKGYMGLIYGIFGLKNEFQTISKEVYCAFAKLHGPGHAETLADMVILGRILVENNRFFEAEALLRSSLEIDNKLSMGVGSLRTSIILAILSWALLQQGKYQEAEKLQIMSLEIDKKVLPEVHPYNLKAKFSLASMYQCQSRWAEAEEMNLEALEDTKKVMGQAKSLRLLIMKNLGEIYKFQKRWSEAESLFQQALKICLEVFGLNDSVTTYNITSLAQVYWQSGHLQEAEIFQKKWLEIFQEDHGRNHPEAAVVMMKELAVVYTLQARGSEAKALAFHTMEAYDRMKNGQFLDLETLTDLIWVCHKQNLSKEAEALQMEYLEESER</sequence>
<dbReference type="GeneID" id="81376178"/>
<protein>
    <recommendedName>
        <fullName evidence="3">NB-ARC domain-containing protein</fullName>
    </recommendedName>
</protein>
<dbReference type="Pfam" id="PF13374">
    <property type="entry name" value="TPR_10"/>
    <property type="match status" value="2"/>
</dbReference>
<dbReference type="SMART" id="SM00028">
    <property type="entry name" value="TPR"/>
    <property type="match status" value="4"/>
</dbReference>
<dbReference type="InterPro" id="IPR011990">
    <property type="entry name" value="TPR-like_helical_dom_sf"/>
</dbReference>
<dbReference type="EMBL" id="JAPZBU010000011">
    <property type="protein sequence ID" value="KAJ5379442.1"/>
    <property type="molecule type" value="Genomic_DNA"/>
</dbReference>
<dbReference type="RefSeq" id="XP_056483228.1">
    <property type="nucleotide sequence ID" value="XM_056637198.1"/>
</dbReference>
<organism evidence="1 2">
    <name type="scientific">Penicillium cosmopolitanum</name>
    <dbReference type="NCBI Taxonomy" id="1131564"/>
    <lineage>
        <taxon>Eukaryota</taxon>
        <taxon>Fungi</taxon>
        <taxon>Dikarya</taxon>
        <taxon>Ascomycota</taxon>
        <taxon>Pezizomycotina</taxon>
        <taxon>Eurotiomycetes</taxon>
        <taxon>Eurotiomycetidae</taxon>
        <taxon>Eurotiales</taxon>
        <taxon>Aspergillaceae</taxon>
        <taxon>Penicillium</taxon>
    </lineage>
</organism>
<dbReference type="Gene3D" id="1.25.40.10">
    <property type="entry name" value="Tetratricopeptide repeat domain"/>
    <property type="match status" value="2"/>
</dbReference>
<evidence type="ECO:0000313" key="1">
    <source>
        <dbReference type="EMBL" id="KAJ5379442.1"/>
    </source>
</evidence>
<dbReference type="SUPFAM" id="SSF48452">
    <property type="entry name" value="TPR-like"/>
    <property type="match status" value="1"/>
</dbReference>
<dbReference type="Pfam" id="PF13424">
    <property type="entry name" value="TPR_12"/>
    <property type="match status" value="2"/>
</dbReference>
<proteinExistence type="predicted"/>
<comment type="caution">
    <text evidence="1">The sequence shown here is derived from an EMBL/GenBank/DDBJ whole genome shotgun (WGS) entry which is preliminary data.</text>
</comment>
<dbReference type="Proteomes" id="UP001147747">
    <property type="component" value="Unassembled WGS sequence"/>
</dbReference>
<evidence type="ECO:0000313" key="2">
    <source>
        <dbReference type="Proteomes" id="UP001147747"/>
    </source>
</evidence>
<dbReference type="AlphaFoldDB" id="A0A9W9SJQ3"/>
<evidence type="ECO:0008006" key="3">
    <source>
        <dbReference type="Google" id="ProtNLM"/>
    </source>
</evidence>
<dbReference type="OrthoDB" id="5986190at2759"/>